<feature type="transmembrane region" description="Helical" evidence="1">
    <location>
        <begin position="51"/>
        <end position="73"/>
    </location>
</feature>
<name>A0AA96VCX2_9EURY</name>
<keyword evidence="1" id="KW-0812">Transmembrane</keyword>
<dbReference type="EMBL" id="CP131060">
    <property type="protein sequence ID" value="WNY25936.1"/>
    <property type="molecule type" value="Genomic_DNA"/>
</dbReference>
<sequence>MAEINEQHYKKWLTLDSAVIVIMWLALVLSETYVAYYILHSVTSQGLELPMFLIGIYGLFLLLMFTINGLGCYKVWVSIKEHMYEFEYYG</sequence>
<dbReference type="RefSeq" id="WP_338102279.1">
    <property type="nucleotide sequence ID" value="NZ_CP131060.1"/>
</dbReference>
<evidence type="ECO:0000313" key="3">
    <source>
        <dbReference type="Proteomes" id="UP001303587"/>
    </source>
</evidence>
<keyword evidence="1" id="KW-0472">Membrane</keyword>
<evidence type="ECO:0000313" key="2">
    <source>
        <dbReference type="EMBL" id="WNY25936.1"/>
    </source>
</evidence>
<evidence type="ECO:0000256" key="1">
    <source>
        <dbReference type="SAM" id="Phobius"/>
    </source>
</evidence>
<keyword evidence="1" id="KW-1133">Transmembrane helix</keyword>
<dbReference type="AlphaFoldDB" id="A0AA96VCX2"/>
<dbReference type="GeneID" id="89230600"/>
<feature type="transmembrane region" description="Helical" evidence="1">
    <location>
        <begin position="12"/>
        <end position="39"/>
    </location>
</feature>
<reference evidence="2 3" key="1">
    <citation type="submission" date="2023-07" db="EMBL/GenBank/DDBJ databases">
        <title>Closed genoem sequence of Methanosarcinaceae archaeon Ac7.</title>
        <authorList>
            <person name="Poehlein A."/>
            <person name="Protasov E."/>
            <person name="Platt K."/>
            <person name="Reeh H."/>
            <person name="Daniel R."/>
            <person name="Brune A."/>
        </authorList>
    </citation>
    <scope>NUCLEOTIDE SEQUENCE [LARGE SCALE GENOMIC DNA]</scope>
    <source>
        <strain evidence="2 3">Ac7</strain>
    </source>
</reference>
<keyword evidence="3" id="KW-1185">Reference proteome</keyword>
<proteinExistence type="predicted"/>
<protein>
    <submittedName>
        <fullName evidence="2">Uncharacterized protein</fullName>
    </submittedName>
</protein>
<organism evidence="2 3">
    <name type="scientific">Methanolapillus millepedarum</name>
    <dbReference type="NCBI Taxonomy" id="3028296"/>
    <lineage>
        <taxon>Archaea</taxon>
        <taxon>Methanobacteriati</taxon>
        <taxon>Methanobacteriota</taxon>
        <taxon>Stenosarchaea group</taxon>
        <taxon>Methanomicrobia</taxon>
        <taxon>Methanosarcinales</taxon>
        <taxon>Methanosarcinaceae</taxon>
        <taxon>Methanolapillus</taxon>
    </lineage>
</organism>
<dbReference type="Proteomes" id="UP001303587">
    <property type="component" value="Chromosome"/>
</dbReference>
<gene>
    <name evidence="2" type="ORF">MsAc7_15030</name>
</gene>
<accession>A0AA96VCX2</accession>